<protein>
    <submittedName>
        <fullName evidence="2">Uncharacterized protein</fullName>
    </submittedName>
</protein>
<keyword evidence="1" id="KW-1133">Transmembrane helix</keyword>
<feature type="transmembrane region" description="Helical" evidence="1">
    <location>
        <begin position="28"/>
        <end position="51"/>
    </location>
</feature>
<keyword evidence="1" id="KW-0812">Transmembrane</keyword>
<evidence type="ECO:0000313" key="3">
    <source>
        <dbReference type="Proteomes" id="UP001501074"/>
    </source>
</evidence>
<keyword evidence="1" id="KW-0472">Membrane</keyword>
<accession>A0ABP6Z716</accession>
<reference evidence="3" key="1">
    <citation type="journal article" date="2019" name="Int. J. Syst. Evol. Microbiol.">
        <title>The Global Catalogue of Microorganisms (GCM) 10K type strain sequencing project: providing services to taxonomists for standard genome sequencing and annotation.</title>
        <authorList>
            <consortium name="The Broad Institute Genomics Platform"/>
            <consortium name="The Broad Institute Genome Sequencing Center for Infectious Disease"/>
            <person name="Wu L."/>
            <person name="Ma J."/>
        </authorList>
    </citation>
    <scope>NUCLEOTIDE SEQUENCE [LARGE SCALE GENOMIC DNA]</scope>
    <source>
        <strain evidence="3">JCM 16902</strain>
    </source>
</reference>
<feature type="transmembrane region" description="Helical" evidence="1">
    <location>
        <begin position="163"/>
        <end position="182"/>
    </location>
</feature>
<proteinExistence type="predicted"/>
<sequence>MRPPSPSMIIVGMADTDVAQLARRRQNFWWLFLLVLCVLLLPLALVTGVLIAGSKDDEGVPLFLWILGGAQFLTLLLVVAGLFWLRRRGVGWAQPPLSMGVDRQRRKAIFRSIRAVEPVPQADQEVADDLARRMSRQRWLALYLPLISLPALIGFIAGDRDTLDWLAVIAFLFMYASLPFLLRDVRRARRWREQYGSPES</sequence>
<evidence type="ECO:0000256" key="1">
    <source>
        <dbReference type="SAM" id="Phobius"/>
    </source>
</evidence>
<feature type="transmembrane region" description="Helical" evidence="1">
    <location>
        <begin position="63"/>
        <end position="85"/>
    </location>
</feature>
<gene>
    <name evidence="2" type="ORF">GCM10022223_12430</name>
</gene>
<keyword evidence="3" id="KW-1185">Reference proteome</keyword>
<evidence type="ECO:0000313" key="2">
    <source>
        <dbReference type="EMBL" id="GAA3598570.1"/>
    </source>
</evidence>
<feature type="transmembrane region" description="Helical" evidence="1">
    <location>
        <begin position="139"/>
        <end position="157"/>
    </location>
</feature>
<comment type="caution">
    <text evidence="2">The sequence shown here is derived from an EMBL/GenBank/DDBJ whole genome shotgun (WGS) entry which is preliminary data.</text>
</comment>
<organism evidence="2 3">
    <name type="scientific">Kineosporia mesophila</name>
    <dbReference type="NCBI Taxonomy" id="566012"/>
    <lineage>
        <taxon>Bacteria</taxon>
        <taxon>Bacillati</taxon>
        <taxon>Actinomycetota</taxon>
        <taxon>Actinomycetes</taxon>
        <taxon>Kineosporiales</taxon>
        <taxon>Kineosporiaceae</taxon>
        <taxon>Kineosporia</taxon>
    </lineage>
</organism>
<dbReference type="Proteomes" id="UP001501074">
    <property type="component" value="Unassembled WGS sequence"/>
</dbReference>
<dbReference type="EMBL" id="BAAAZO010000002">
    <property type="protein sequence ID" value="GAA3598570.1"/>
    <property type="molecule type" value="Genomic_DNA"/>
</dbReference>
<name>A0ABP6Z716_9ACTN</name>